<dbReference type="RefSeq" id="WP_077360641.1">
    <property type="nucleotide sequence ID" value="NZ_MQMF01000001.1"/>
</dbReference>
<dbReference type="EMBL" id="MQMF01000001">
    <property type="protein sequence ID" value="OOE14736.1"/>
    <property type="molecule type" value="Genomic_DNA"/>
</dbReference>
<name>A0A1V3GCZ0_9BACL</name>
<gene>
    <name evidence="1" type="ORF">UN64_05990</name>
</gene>
<sequence length="218" mass="24527">MKKRNHFFILILISLAVMFLFFETQTKVANATMNASVKIPEESIRLRILANSNTAADQKLKRDIRDEVNAQITTWVDELSTISEAREIIRKQLPAIEEIVQNKLNEAGIEKTFSVELNKVAFPTKMYGDYIYPAGQYEAVLITLGEGEGKNWWCVLFPPLCFLDFENGDAVKENKEGKSDKGETASAEEADETEKIQTKFFVVELFGSLVSAVGSLFS</sequence>
<accession>A0A1V3GCZ0</accession>
<organism evidence="1 2">
    <name type="scientific">Fictibacillus arsenicus</name>
    <dbReference type="NCBI Taxonomy" id="255247"/>
    <lineage>
        <taxon>Bacteria</taxon>
        <taxon>Bacillati</taxon>
        <taxon>Bacillota</taxon>
        <taxon>Bacilli</taxon>
        <taxon>Bacillales</taxon>
        <taxon>Fictibacillaceae</taxon>
        <taxon>Fictibacillus</taxon>
    </lineage>
</organism>
<dbReference type="InterPro" id="IPR014202">
    <property type="entry name" value="Spore_II_R"/>
</dbReference>
<comment type="caution">
    <text evidence="1">The sequence shown here is derived from an EMBL/GenBank/DDBJ whole genome shotgun (WGS) entry which is preliminary data.</text>
</comment>
<dbReference type="OrthoDB" id="9793324at2"/>
<evidence type="ECO:0000313" key="2">
    <source>
        <dbReference type="Proteomes" id="UP000188597"/>
    </source>
</evidence>
<dbReference type="NCBIfam" id="TIGR02837">
    <property type="entry name" value="spore_II_R"/>
    <property type="match status" value="1"/>
</dbReference>
<dbReference type="AlphaFoldDB" id="A0A1V3GCZ0"/>
<evidence type="ECO:0000313" key="1">
    <source>
        <dbReference type="EMBL" id="OOE14736.1"/>
    </source>
</evidence>
<dbReference type="Proteomes" id="UP000188597">
    <property type="component" value="Unassembled WGS sequence"/>
</dbReference>
<protein>
    <submittedName>
        <fullName evidence="1">Stage II sporulation protein R</fullName>
    </submittedName>
</protein>
<reference evidence="1 2" key="1">
    <citation type="submission" date="2016-11" db="EMBL/GenBank/DDBJ databases">
        <authorList>
            <person name="Jaros S."/>
            <person name="Januszkiewicz K."/>
            <person name="Wedrychowicz H."/>
        </authorList>
    </citation>
    <scope>NUCLEOTIDE SEQUENCE [LARGE SCALE GENOMIC DNA]</scope>
    <source>
        <strain evidence="1 2">Con a/3</strain>
    </source>
</reference>
<proteinExistence type="predicted"/>
<dbReference type="Pfam" id="PF09551">
    <property type="entry name" value="Spore_II_R"/>
    <property type="match status" value="1"/>
</dbReference>